<reference evidence="2" key="1">
    <citation type="submission" date="2024-05" db="EMBL/GenBank/DDBJ databases">
        <title>Planctomycetes of the genus Singulisphaera possess chitinolytic capabilities.</title>
        <authorList>
            <person name="Ivanova A."/>
        </authorList>
    </citation>
    <scope>NUCLEOTIDE SEQUENCE</scope>
    <source>
        <strain evidence="2">Ch08T</strain>
    </source>
</reference>
<dbReference type="EMBL" id="CP155447">
    <property type="protein sequence ID" value="XBH01019.1"/>
    <property type="molecule type" value="Genomic_DNA"/>
</dbReference>
<accession>A0AAU7C736</accession>
<dbReference type="InterPro" id="IPR045584">
    <property type="entry name" value="Pilin-like"/>
</dbReference>
<sequence>MERRCRGFTLIELLVVIAIIAVLIALLLPAVQAAREAARRAQCINNMKQVGIAMHNYHSTVNSLPPGKSDCCWGSWVVFVLPYLEQQGLQNSYNFSFSPSYNVGQATYYFGAIQTTVTNRRVGTLTCPSDTPNAPTFGVTSHSYAVNYGNTAMEQQAVLNGVRHGGAPFMNIYSRPGVYGFADIPDGLSNTLLASEVIIGQGTDLRGFTWWGDAAGFSTYLPPNSTAPDVIYTSDYCKSGYLRNPPCIFPDSSAQPRMFASRGRHPGGVNTLFGDGSVKFIKNTINAVTWMSVSTTKGGEIISADAY</sequence>
<organism evidence="2">
    <name type="scientific">Singulisphaera sp. Ch08</name>
    <dbReference type="NCBI Taxonomy" id="3120278"/>
    <lineage>
        <taxon>Bacteria</taxon>
        <taxon>Pseudomonadati</taxon>
        <taxon>Planctomycetota</taxon>
        <taxon>Planctomycetia</taxon>
        <taxon>Isosphaerales</taxon>
        <taxon>Isosphaeraceae</taxon>
        <taxon>Singulisphaera</taxon>
    </lineage>
</organism>
<dbReference type="InterPro" id="IPR011453">
    <property type="entry name" value="DUF1559"/>
</dbReference>
<dbReference type="AlphaFoldDB" id="A0AAU7C736"/>
<dbReference type="InterPro" id="IPR027558">
    <property type="entry name" value="Pre_pil_HX9DG_C"/>
</dbReference>
<dbReference type="InterPro" id="IPR012902">
    <property type="entry name" value="N_methyl_site"/>
</dbReference>
<dbReference type="NCBIfam" id="TIGR02532">
    <property type="entry name" value="IV_pilin_GFxxxE"/>
    <property type="match status" value="1"/>
</dbReference>
<dbReference type="SUPFAM" id="SSF54523">
    <property type="entry name" value="Pili subunits"/>
    <property type="match status" value="1"/>
</dbReference>
<evidence type="ECO:0000259" key="1">
    <source>
        <dbReference type="Pfam" id="PF07596"/>
    </source>
</evidence>
<dbReference type="PROSITE" id="PS00409">
    <property type="entry name" value="PROKAR_NTER_METHYL"/>
    <property type="match status" value="1"/>
</dbReference>
<dbReference type="PANTHER" id="PTHR30093">
    <property type="entry name" value="GENERAL SECRETION PATHWAY PROTEIN G"/>
    <property type="match status" value="1"/>
</dbReference>
<name>A0AAU7C736_9BACT</name>
<dbReference type="RefSeq" id="WP_406693703.1">
    <property type="nucleotide sequence ID" value="NZ_CP155447.1"/>
</dbReference>
<dbReference type="PANTHER" id="PTHR30093:SF2">
    <property type="entry name" value="TYPE II SECRETION SYSTEM PROTEIN H"/>
    <property type="match status" value="1"/>
</dbReference>
<feature type="domain" description="DUF1559" evidence="1">
    <location>
        <begin position="32"/>
        <end position="286"/>
    </location>
</feature>
<dbReference type="Pfam" id="PF07596">
    <property type="entry name" value="SBP_bac_10"/>
    <property type="match status" value="1"/>
</dbReference>
<dbReference type="NCBIfam" id="TIGR04294">
    <property type="entry name" value="pre_pil_HX9DG"/>
    <property type="match status" value="1"/>
</dbReference>
<dbReference type="Gene3D" id="3.30.700.10">
    <property type="entry name" value="Glycoprotein, Type 4 Pilin"/>
    <property type="match status" value="1"/>
</dbReference>
<dbReference type="Pfam" id="PF07963">
    <property type="entry name" value="N_methyl"/>
    <property type="match status" value="1"/>
</dbReference>
<gene>
    <name evidence="2" type="ORF">V5E97_21970</name>
</gene>
<evidence type="ECO:0000313" key="2">
    <source>
        <dbReference type="EMBL" id="XBH01019.1"/>
    </source>
</evidence>
<proteinExistence type="predicted"/>
<protein>
    <submittedName>
        <fullName evidence="2">DUF1559 domain-containing protein</fullName>
    </submittedName>
</protein>